<evidence type="ECO:0000313" key="2">
    <source>
        <dbReference type="EMBL" id="MEU3787026.1"/>
    </source>
</evidence>
<proteinExistence type="predicted"/>
<protein>
    <submittedName>
        <fullName evidence="2">DUF6234 family protein</fullName>
    </submittedName>
</protein>
<feature type="transmembrane region" description="Helical" evidence="1">
    <location>
        <begin position="96"/>
        <end position="118"/>
    </location>
</feature>
<evidence type="ECO:0000313" key="3">
    <source>
        <dbReference type="Proteomes" id="UP001550739"/>
    </source>
</evidence>
<name>A0ABV2ZWS1_9ACTN</name>
<dbReference type="RefSeq" id="WP_334577224.1">
    <property type="nucleotide sequence ID" value="NZ_JBEZVE010000034.1"/>
</dbReference>
<keyword evidence="1" id="KW-1133">Transmembrane helix</keyword>
<accession>A0ABV2ZWS1</accession>
<evidence type="ECO:0000256" key="1">
    <source>
        <dbReference type="SAM" id="Phobius"/>
    </source>
</evidence>
<feature type="transmembrane region" description="Helical" evidence="1">
    <location>
        <begin position="139"/>
        <end position="160"/>
    </location>
</feature>
<keyword evidence="3" id="KW-1185">Reference proteome</keyword>
<feature type="transmembrane region" description="Helical" evidence="1">
    <location>
        <begin position="166"/>
        <end position="185"/>
    </location>
</feature>
<sequence length="187" mass="19688">MCASRLIVCSVGGPSHVRPPRQPGVPRGFPLDRARLGHGCPITGRFRCAADLSSGAHVQRLPRQQAGRHAINGMSPADAKLVGMRPGGEPSTGEQVGVSVALLVIDLMVIAYLVFIRYGMTGWADAHDRRNSPEAPREALRGMWLLVGGAVVTGGGLFVLGWRIPGVVQLIVLRVGAGLLACFAARG</sequence>
<reference evidence="2 3" key="1">
    <citation type="submission" date="2024-06" db="EMBL/GenBank/DDBJ databases">
        <title>The Natural Products Discovery Center: Release of the First 8490 Sequenced Strains for Exploring Actinobacteria Biosynthetic Diversity.</title>
        <authorList>
            <person name="Kalkreuter E."/>
            <person name="Kautsar S.A."/>
            <person name="Yang D."/>
            <person name="Bader C.D."/>
            <person name="Teijaro C.N."/>
            <person name="Fluegel L."/>
            <person name="Davis C.M."/>
            <person name="Simpson J.R."/>
            <person name="Lauterbach L."/>
            <person name="Steele A.D."/>
            <person name="Gui C."/>
            <person name="Meng S."/>
            <person name="Li G."/>
            <person name="Viehrig K."/>
            <person name="Ye F."/>
            <person name="Su P."/>
            <person name="Kiefer A.F."/>
            <person name="Nichols A."/>
            <person name="Cepeda A.J."/>
            <person name="Yan W."/>
            <person name="Fan B."/>
            <person name="Jiang Y."/>
            <person name="Adhikari A."/>
            <person name="Zheng C.-J."/>
            <person name="Schuster L."/>
            <person name="Cowan T.M."/>
            <person name="Smanski M.J."/>
            <person name="Chevrette M.G."/>
            <person name="De Carvalho L.P.S."/>
            <person name="Shen B."/>
        </authorList>
    </citation>
    <scope>NUCLEOTIDE SEQUENCE [LARGE SCALE GENOMIC DNA]</scope>
    <source>
        <strain evidence="2 3">NPDC033843</strain>
    </source>
</reference>
<dbReference type="EMBL" id="JBEZVE010000034">
    <property type="protein sequence ID" value="MEU3787026.1"/>
    <property type="molecule type" value="Genomic_DNA"/>
</dbReference>
<dbReference type="Proteomes" id="UP001550739">
    <property type="component" value="Unassembled WGS sequence"/>
</dbReference>
<keyword evidence="1" id="KW-0812">Transmembrane</keyword>
<organism evidence="2 3">
    <name type="scientific">Streptomyces sp. 900129855</name>
    <dbReference type="NCBI Taxonomy" id="3155129"/>
    <lineage>
        <taxon>Bacteria</taxon>
        <taxon>Bacillati</taxon>
        <taxon>Actinomycetota</taxon>
        <taxon>Actinomycetes</taxon>
        <taxon>Kitasatosporales</taxon>
        <taxon>Streptomycetaceae</taxon>
        <taxon>Streptomyces</taxon>
    </lineage>
</organism>
<gene>
    <name evidence="2" type="ORF">AB0E89_41970</name>
</gene>
<keyword evidence="1" id="KW-0472">Membrane</keyword>
<comment type="caution">
    <text evidence="2">The sequence shown here is derived from an EMBL/GenBank/DDBJ whole genome shotgun (WGS) entry which is preliminary data.</text>
</comment>